<dbReference type="PANTHER" id="PTHR15615:SF27">
    <property type="entry name" value="PHO85 CYCLIN CLG1"/>
    <property type="match status" value="1"/>
</dbReference>
<comment type="caution">
    <text evidence="4">The sequence shown here is derived from an EMBL/GenBank/DDBJ whole genome shotgun (WGS) entry which is preliminary data.</text>
</comment>
<dbReference type="EMBL" id="LLXI01001075">
    <property type="protein sequence ID" value="PKY51752.1"/>
    <property type="molecule type" value="Genomic_DNA"/>
</dbReference>
<reference evidence="2 5" key="4">
    <citation type="submission" date="2017-10" db="EMBL/GenBank/DDBJ databases">
        <title>Genome analyses suggest a sexual origin of heterokaryosis in a supposedly ancient asexual fungus.</title>
        <authorList>
            <person name="Corradi N."/>
            <person name="Sedzielewska K."/>
            <person name="Noel J."/>
            <person name="Charron P."/>
            <person name="Farinelli L."/>
            <person name="Marton T."/>
            <person name="Kruger M."/>
            <person name="Pelin A."/>
            <person name="Brachmann A."/>
            <person name="Corradi N."/>
        </authorList>
    </citation>
    <scope>NUCLEOTIDE SEQUENCE [LARGE SCALE GENOMIC DNA]</scope>
    <source>
        <strain evidence="2 5">A1</strain>
    </source>
</reference>
<gene>
    <name evidence="2" type="ORF">RhiirA1_308580</name>
    <name evidence="4" type="ORF">RhiirA4_294693</name>
    <name evidence="1" type="ORF">RhiirA5_250999</name>
    <name evidence="3" type="ORF">RhiirC2_640306</name>
</gene>
<dbReference type="EMBL" id="LLXH01003202">
    <property type="protein sequence ID" value="PKC54515.1"/>
    <property type="molecule type" value="Genomic_DNA"/>
</dbReference>
<dbReference type="AlphaFoldDB" id="A0A2I1GYQ1"/>
<dbReference type="GO" id="GO:0005634">
    <property type="term" value="C:nucleus"/>
    <property type="evidence" value="ECO:0007669"/>
    <property type="project" value="TreeGrafter"/>
</dbReference>
<dbReference type="PANTHER" id="PTHR15615">
    <property type="match status" value="1"/>
</dbReference>
<dbReference type="GO" id="GO:0019901">
    <property type="term" value="F:protein kinase binding"/>
    <property type="evidence" value="ECO:0007669"/>
    <property type="project" value="InterPro"/>
</dbReference>
<dbReference type="Proteomes" id="UP000234323">
    <property type="component" value="Unassembled WGS sequence"/>
</dbReference>
<evidence type="ECO:0000313" key="8">
    <source>
        <dbReference type="Proteomes" id="UP000234323"/>
    </source>
</evidence>
<dbReference type="EMBL" id="LLXJ01001538">
    <property type="protein sequence ID" value="PKC01696.1"/>
    <property type="molecule type" value="Genomic_DNA"/>
</dbReference>
<evidence type="ECO:0000313" key="1">
    <source>
        <dbReference type="EMBL" id="PKC01696.1"/>
    </source>
</evidence>
<feature type="non-terminal residue" evidence="4">
    <location>
        <position position="1"/>
    </location>
</feature>
<protein>
    <recommendedName>
        <fullName evidence="9">Cyclin N-terminal domain-containing protein</fullName>
    </recommendedName>
</protein>
<evidence type="ECO:0000313" key="6">
    <source>
        <dbReference type="Proteomes" id="UP000232722"/>
    </source>
</evidence>
<name>A0A2I1GYQ1_9GLOM</name>
<dbReference type="VEuPathDB" id="FungiDB:RhiirA1_308580"/>
<dbReference type="InterPro" id="IPR013922">
    <property type="entry name" value="Cyclin_PHO80-like"/>
</dbReference>
<dbReference type="VEuPathDB" id="FungiDB:RhiirFUN_020855"/>
<dbReference type="Pfam" id="PF08613">
    <property type="entry name" value="Cyclin"/>
    <property type="match status" value="1"/>
</dbReference>
<evidence type="ECO:0000313" key="3">
    <source>
        <dbReference type="EMBL" id="PKK59873.1"/>
    </source>
</evidence>
<evidence type="ECO:0008006" key="9">
    <source>
        <dbReference type="Google" id="ProtNLM"/>
    </source>
</evidence>
<dbReference type="Proteomes" id="UP000232688">
    <property type="component" value="Unassembled WGS sequence"/>
</dbReference>
<evidence type="ECO:0000313" key="7">
    <source>
        <dbReference type="Proteomes" id="UP000233469"/>
    </source>
</evidence>
<dbReference type="InterPro" id="IPR036915">
    <property type="entry name" value="Cyclin-like_sf"/>
</dbReference>
<dbReference type="SUPFAM" id="SSF47954">
    <property type="entry name" value="Cyclin-like"/>
    <property type="match status" value="1"/>
</dbReference>
<proteinExistence type="predicted"/>
<dbReference type="EMBL" id="LLXL01002832">
    <property type="protein sequence ID" value="PKK59873.1"/>
    <property type="molecule type" value="Genomic_DNA"/>
</dbReference>
<reference evidence="1 6" key="2">
    <citation type="submission" date="2017-09" db="EMBL/GenBank/DDBJ databases">
        <title>Extensive intraspecific genome diversity in a model arbuscular mycorrhizal fungus.</title>
        <authorList>
            <person name="Chen E.C."/>
            <person name="Morin E."/>
            <person name="Beaudet D."/>
            <person name="Noel J."/>
            <person name="Ndikumana S."/>
            <person name="Charron P."/>
            <person name="St-Onge C."/>
            <person name="Giorgi J."/>
            <person name="Grigoriev I.V."/>
            <person name="Roux C."/>
            <person name="Martin F.M."/>
            <person name="Corradi N."/>
        </authorList>
    </citation>
    <scope>NUCLEOTIDE SEQUENCE [LARGE SCALE GENOMIC DNA]</scope>
    <source>
        <strain evidence="1 6">A5</strain>
    </source>
</reference>
<evidence type="ECO:0000313" key="5">
    <source>
        <dbReference type="Proteomes" id="UP000232688"/>
    </source>
</evidence>
<sequence length="112" mass="13166">FKKFCKDVISATQVSHSVILLSLLYIHRMKINNPTIKGQNGSEYRTFTVALMLANKFLDDNTYTNKTWSEVTNIPVSEINTMEMEFLSSLDYELYVSERQYFEWVKKMDSFV</sequence>
<organism evidence="4 8">
    <name type="scientific">Rhizophagus irregularis</name>
    <dbReference type="NCBI Taxonomy" id="588596"/>
    <lineage>
        <taxon>Eukaryota</taxon>
        <taxon>Fungi</taxon>
        <taxon>Fungi incertae sedis</taxon>
        <taxon>Mucoromycota</taxon>
        <taxon>Glomeromycotina</taxon>
        <taxon>Glomeromycetes</taxon>
        <taxon>Glomerales</taxon>
        <taxon>Glomeraceae</taxon>
        <taxon>Rhizophagus</taxon>
    </lineage>
</organism>
<dbReference type="CDD" id="cd20557">
    <property type="entry name" value="CYCLIN_ScPCL1-like"/>
    <property type="match status" value="1"/>
</dbReference>
<dbReference type="Proteomes" id="UP000232722">
    <property type="component" value="Unassembled WGS sequence"/>
</dbReference>
<evidence type="ECO:0000313" key="4">
    <source>
        <dbReference type="EMBL" id="PKY51752.1"/>
    </source>
</evidence>
<dbReference type="GO" id="GO:0000307">
    <property type="term" value="C:cyclin-dependent protein kinase holoenzyme complex"/>
    <property type="evidence" value="ECO:0007669"/>
    <property type="project" value="TreeGrafter"/>
</dbReference>
<accession>A0A2I1GYQ1</accession>
<keyword evidence="8" id="KW-1185">Reference proteome</keyword>
<reference evidence="4 8" key="1">
    <citation type="submission" date="2015-10" db="EMBL/GenBank/DDBJ databases">
        <title>Genome analyses suggest a sexual origin of heterokaryosis in a supposedly ancient asexual fungus.</title>
        <authorList>
            <person name="Ropars J."/>
            <person name="Sedzielewska K."/>
            <person name="Noel J."/>
            <person name="Charron P."/>
            <person name="Farinelli L."/>
            <person name="Marton T."/>
            <person name="Kruger M."/>
            <person name="Pelin A."/>
            <person name="Brachmann A."/>
            <person name="Corradi N."/>
        </authorList>
    </citation>
    <scope>NUCLEOTIDE SEQUENCE [LARGE SCALE GENOMIC DNA]</scope>
    <source>
        <strain evidence="4 8">A4</strain>
        <strain evidence="1 6">A5</strain>
        <strain evidence="3 7">C2</strain>
    </source>
</reference>
<dbReference type="VEuPathDB" id="FungiDB:FUN_019385"/>
<reference evidence="5 7" key="3">
    <citation type="submission" date="2017-10" db="EMBL/GenBank/DDBJ databases">
        <title>Extensive intraspecific genome diversity in a model arbuscular mycorrhizal fungus.</title>
        <authorList>
            <person name="Chen E.C.H."/>
            <person name="Morin E."/>
            <person name="Baudet D."/>
            <person name="Noel J."/>
            <person name="Ndikumana S."/>
            <person name="Charron P."/>
            <person name="St-Onge C."/>
            <person name="Giorgi J."/>
            <person name="Grigoriev I.V."/>
            <person name="Roux C."/>
            <person name="Martin F.M."/>
            <person name="Corradi N."/>
        </authorList>
    </citation>
    <scope>NUCLEOTIDE SEQUENCE [LARGE SCALE GENOMIC DNA]</scope>
    <source>
        <strain evidence="2 5">A1</strain>
        <strain evidence="3 7">C2</strain>
    </source>
</reference>
<dbReference type="GO" id="GO:0016538">
    <property type="term" value="F:cyclin-dependent protein serine/threonine kinase regulator activity"/>
    <property type="evidence" value="ECO:0007669"/>
    <property type="project" value="TreeGrafter"/>
</dbReference>
<evidence type="ECO:0000313" key="2">
    <source>
        <dbReference type="EMBL" id="PKC54515.1"/>
    </source>
</evidence>
<dbReference type="Gene3D" id="1.10.472.10">
    <property type="entry name" value="Cyclin-like"/>
    <property type="match status" value="1"/>
</dbReference>
<feature type="non-terminal residue" evidence="4">
    <location>
        <position position="112"/>
    </location>
</feature>
<dbReference type="Proteomes" id="UP000233469">
    <property type="component" value="Unassembled WGS sequence"/>
</dbReference>